<name>X1SW42_9ZZZZ</name>
<dbReference type="AlphaFoldDB" id="X1SW42"/>
<evidence type="ECO:0000313" key="2">
    <source>
        <dbReference type="EMBL" id="GAI97302.1"/>
    </source>
</evidence>
<proteinExistence type="predicted"/>
<gene>
    <name evidence="2" type="ORF">S12H4_37196</name>
</gene>
<dbReference type="InterPro" id="IPR055259">
    <property type="entry name" value="YkvP/CgeB_Glyco_trans-like"/>
</dbReference>
<evidence type="ECO:0000259" key="1">
    <source>
        <dbReference type="Pfam" id="PF13524"/>
    </source>
</evidence>
<feature type="domain" description="Spore protein YkvP/CgeB glycosyl transferase-like" evidence="1">
    <location>
        <begin position="12"/>
        <end position="58"/>
    </location>
</feature>
<comment type="caution">
    <text evidence="2">The sequence shown here is derived from an EMBL/GenBank/DDBJ whole genome shotgun (WGS) entry which is preliminary data.</text>
</comment>
<accession>X1SW42</accession>
<reference evidence="2" key="1">
    <citation type="journal article" date="2014" name="Front. Microbiol.">
        <title>High frequency of phylogenetically diverse reductive dehalogenase-homologous genes in deep subseafloor sedimentary metagenomes.</title>
        <authorList>
            <person name="Kawai M."/>
            <person name="Futagami T."/>
            <person name="Toyoda A."/>
            <person name="Takaki Y."/>
            <person name="Nishi S."/>
            <person name="Hori S."/>
            <person name="Arai W."/>
            <person name="Tsubouchi T."/>
            <person name="Morono Y."/>
            <person name="Uchiyama I."/>
            <person name="Ito T."/>
            <person name="Fujiyama A."/>
            <person name="Inagaki F."/>
            <person name="Takami H."/>
        </authorList>
    </citation>
    <scope>NUCLEOTIDE SEQUENCE</scope>
    <source>
        <strain evidence="2">Expedition CK06-06</strain>
    </source>
</reference>
<protein>
    <recommendedName>
        <fullName evidence="1">Spore protein YkvP/CgeB glycosyl transferase-like domain-containing protein</fullName>
    </recommendedName>
</protein>
<dbReference type="EMBL" id="BARW01022249">
    <property type="protein sequence ID" value="GAI97302.1"/>
    <property type="molecule type" value="Genomic_DNA"/>
</dbReference>
<sequence length="62" mass="7721">EEILEWGLTNQIGFKTPEEARELIKYYLERPKEREEIWQLERERIQEYTYEKVARKILGHLK</sequence>
<organism evidence="2">
    <name type="scientific">marine sediment metagenome</name>
    <dbReference type="NCBI Taxonomy" id="412755"/>
    <lineage>
        <taxon>unclassified sequences</taxon>
        <taxon>metagenomes</taxon>
        <taxon>ecological metagenomes</taxon>
    </lineage>
</organism>
<feature type="non-terminal residue" evidence="2">
    <location>
        <position position="1"/>
    </location>
</feature>
<dbReference type="Pfam" id="PF13524">
    <property type="entry name" value="Glyco_trans_1_2"/>
    <property type="match status" value="1"/>
</dbReference>